<evidence type="ECO:0000256" key="4">
    <source>
        <dbReference type="ARBA" id="ARBA00022679"/>
    </source>
</evidence>
<sequence length="166" mass="18912">MPIAYIALGTNLEPRAAHLDEALALFRALPGVTVRRVSSIYESKPVGYLDQPDFLNLVFEAETDLLPLDLLDKCQNIEQELGRVRTIRFGPRTLDVDIILYGLESLEEERLTVPHPRLRERTFVLLPLLELNPELVVPKWGKTVRELAADLPEQDLEEIWKYAPAS</sequence>
<dbReference type="GO" id="GO:0046654">
    <property type="term" value="P:tetrahydrofolate biosynthetic process"/>
    <property type="evidence" value="ECO:0007669"/>
    <property type="project" value="UniProtKB-UniPathway"/>
</dbReference>
<dbReference type="GO" id="GO:0046656">
    <property type="term" value="P:folic acid biosynthetic process"/>
    <property type="evidence" value="ECO:0007669"/>
    <property type="project" value="UniProtKB-KW"/>
</dbReference>
<keyword evidence="7" id="KW-0067">ATP-binding</keyword>
<dbReference type="GO" id="GO:0005524">
    <property type="term" value="F:ATP binding"/>
    <property type="evidence" value="ECO:0007669"/>
    <property type="project" value="UniProtKB-KW"/>
</dbReference>
<evidence type="ECO:0000256" key="3">
    <source>
        <dbReference type="ARBA" id="ARBA00013253"/>
    </source>
</evidence>
<protein>
    <recommendedName>
        <fullName evidence="3">2-amino-4-hydroxy-6-hydroxymethyldihydropteridine diphosphokinase</fullName>
        <ecNumber evidence="3">2.7.6.3</ecNumber>
    </recommendedName>
</protein>
<comment type="catalytic activity">
    <reaction evidence="1">
        <text>6-hydroxymethyl-7,8-dihydropterin + ATP = (7,8-dihydropterin-6-yl)methyl diphosphate + AMP + H(+)</text>
        <dbReference type="Rhea" id="RHEA:11412"/>
        <dbReference type="ChEBI" id="CHEBI:15378"/>
        <dbReference type="ChEBI" id="CHEBI:30616"/>
        <dbReference type="ChEBI" id="CHEBI:44841"/>
        <dbReference type="ChEBI" id="CHEBI:72950"/>
        <dbReference type="ChEBI" id="CHEBI:456215"/>
        <dbReference type="EC" id="2.7.6.3"/>
    </reaction>
</comment>
<dbReference type="SUPFAM" id="SSF55083">
    <property type="entry name" value="6-hydroxymethyl-7,8-dihydropterin pyrophosphokinase, HPPK"/>
    <property type="match status" value="1"/>
</dbReference>
<dbReference type="EMBL" id="FJNB01000002">
    <property type="protein sequence ID" value="CZQ85974.1"/>
    <property type="molecule type" value="Genomic_DNA"/>
</dbReference>
<evidence type="ECO:0000313" key="10">
    <source>
        <dbReference type="EMBL" id="CZQ85974.1"/>
    </source>
</evidence>
<keyword evidence="5" id="KW-0547">Nucleotide-binding</keyword>
<evidence type="ECO:0000313" key="13">
    <source>
        <dbReference type="Proteomes" id="UP000199280"/>
    </source>
</evidence>
<dbReference type="Gene3D" id="3.30.70.560">
    <property type="entry name" value="7,8-Dihydro-6-hydroxymethylpterin-pyrophosphokinase HPPK"/>
    <property type="match status" value="1"/>
</dbReference>
<dbReference type="OrthoDB" id="9808041at2"/>
<keyword evidence="4" id="KW-0808">Transferase</keyword>
<dbReference type="STRING" id="640938.TR210_512"/>
<evidence type="ECO:0000256" key="6">
    <source>
        <dbReference type="ARBA" id="ARBA00022777"/>
    </source>
</evidence>
<reference evidence="10 12" key="1">
    <citation type="submission" date="2016-02" db="EMBL/GenBank/DDBJ databases">
        <authorList>
            <person name="Wen L."/>
            <person name="He K."/>
            <person name="Yang H."/>
        </authorList>
    </citation>
    <scope>NUCLEOTIDE SEQUENCE [LARGE SCALE GENOMIC DNA]</scope>
    <source>
        <strain evidence="10">Trichococcus_R210</strain>
    </source>
</reference>
<dbReference type="Proteomes" id="UP000199280">
    <property type="component" value="Unassembled WGS sequence"/>
</dbReference>
<evidence type="ECO:0000313" key="12">
    <source>
        <dbReference type="Proteomes" id="UP000076878"/>
    </source>
</evidence>
<dbReference type="PANTHER" id="PTHR43071">
    <property type="entry name" value="2-AMINO-4-HYDROXY-6-HYDROXYMETHYLDIHYDROPTERIDINE PYROPHOSPHOKINASE"/>
    <property type="match status" value="1"/>
</dbReference>
<dbReference type="Pfam" id="PF01288">
    <property type="entry name" value="HPPK"/>
    <property type="match status" value="1"/>
</dbReference>
<keyword evidence="6 10" id="KW-0418">Kinase</keyword>
<feature type="domain" description="7,8-dihydro-6-hydroxymethylpterin-pyrophosphokinase" evidence="9">
    <location>
        <begin position="88"/>
        <end position="99"/>
    </location>
</feature>
<dbReference type="EC" id="2.7.6.3" evidence="3"/>
<dbReference type="InterPro" id="IPR035907">
    <property type="entry name" value="Hppk_sf"/>
</dbReference>
<dbReference type="RefSeq" id="WP_068621229.1">
    <property type="nucleotide sequence ID" value="NZ_FJNB01000002.1"/>
</dbReference>
<dbReference type="NCBIfam" id="TIGR01498">
    <property type="entry name" value="folK"/>
    <property type="match status" value="1"/>
</dbReference>
<dbReference type="GO" id="GO:0016301">
    <property type="term" value="F:kinase activity"/>
    <property type="evidence" value="ECO:0007669"/>
    <property type="project" value="UniProtKB-KW"/>
</dbReference>
<evidence type="ECO:0000256" key="8">
    <source>
        <dbReference type="ARBA" id="ARBA00022909"/>
    </source>
</evidence>
<dbReference type="UniPathway" id="UPA00077">
    <property type="reaction ID" value="UER00155"/>
</dbReference>
<dbReference type="InterPro" id="IPR000550">
    <property type="entry name" value="Hppk"/>
</dbReference>
<evidence type="ECO:0000256" key="7">
    <source>
        <dbReference type="ARBA" id="ARBA00022840"/>
    </source>
</evidence>
<dbReference type="PANTHER" id="PTHR43071:SF1">
    <property type="entry name" value="2-AMINO-4-HYDROXY-6-HYDROXYMETHYLDIHYDROPTERIDINE PYROPHOSPHOKINASE"/>
    <property type="match status" value="1"/>
</dbReference>
<proteinExistence type="predicted"/>
<dbReference type="AlphaFoldDB" id="A0A143YAI3"/>
<reference evidence="11 13" key="2">
    <citation type="submission" date="2016-10" db="EMBL/GenBank/DDBJ databases">
        <authorList>
            <person name="Varghese N."/>
            <person name="Submissions S."/>
        </authorList>
    </citation>
    <scope>NUCLEOTIDE SEQUENCE [LARGE SCALE GENOMIC DNA]</scope>
    <source>
        <strain evidence="11 13">DSM 22150</strain>
    </source>
</reference>
<evidence type="ECO:0000256" key="1">
    <source>
        <dbReference type="ARBA" id="ARBA00000198"/>
    </source>
</evidence>
<organism evidence="10 12">
    <name type="scientific">Trichococcus ilyis</name>
    <dbReference type="NCBI Taxonomy" id="640938"/>
    <lineage>
        <taxon>Bacteria</taxon>
        <taxon>Bacillati</taxon>
        <taxon>Bacillota</taxon>
        <taxon>Bacilli</taxon>
        <taxon>Lactobacillales</taxon>
        <taxon>Carnobacteriaceae</taxon>
        <taxon>Trichococcus</taxon>
    </lineage>
</organism>
<comment type="pathway">
    <text evidence="2">Cofactor biosynthesis; tetrahydrofolate biosynthesis; 2-amino-4-hydroxy-6-hydroxymethyl-7,8-dihydropteridine diphosphate from 7,8-dihydroneopterin triphosphate: step 4/4.</text>
</comment>
<gene>
    <name evidence="11" type="ORF">SAMN05216375_12242</name>
    <name evidence="10" type="ORF">TR210_512</name>
</gene>
<evidence type="ECO:0000256" key="5">
    <source>
        <dbReference type="ARBA" id="ARBA00022741"/>
    </source>
</evidence>
<evidence type="ECO:0000256" key="2">
    <source>
        <dbReference type="ARBA" id="ARBA00005051"/>
    </source>
</evidence>
<dbReference type="GO" id="GO:0003848">
    <property type="term" value="F:2-amino-4-hydroxy-6-hydroxymethyldihydropteridine diphosphokinase activity"/>
    <property type="evidence" value="ECO:0007669"/>
    <property type="project" value="UniProtKB-EC"/>
</dbReference>
<dbReference type="EMBL" id="FNYT01000022">
    <property type="protein sequence ID" value="SEJ69861.1"/>
    <property type="molecule type" value="Genomic_DNA"/>
</dbReference>
<keyword evidence="13" id="KW-1185">Reference proteome</keyword>
<evidence type="ECO:0000313" key="11">
    <source>
        <dbReference type="EMBL" id="SEJ69861.1"/>
    </source>
</evidence>
<dbReference type="Proteomes" id="UP000076878">
    <property type="component" value="Unassembled WGS sequence"/>
</dbReference>
<evidence type="ECO:0000259" key="9">
    <source>
        <dbReference type="PROSITE" id="PS00794"/>
    </source>
</evidence>
<keyword evidence="8" id="KW-0289">Folate biosynthesis</keyword>
<name>A0A143YAI3_9LACT</name>
<dbReference type="PROSITE" id="PS00794">
    <property type="entry name" value="HPPK"/>
    <property type="match status" value="1"/>
</dbReference>
<dbReference type="CDD" id="cd00483">
    <property type="entry name" value="HPPK"/>
    <property type="match status" value="1"/>
</dbReference>
<accession>A0A143YAI3</accession>